<dbReference type="EC" id="6.1.1.9" evidence="8"/>
<dbReference type="Gene3D" id="3.40.50.620">
    <property type="entry name" value="HUPs"/>
    <property type="match status" value="2"/>
</dbReference>
<keyword evidence="5 8" id="KW-0648">Protein biosynthesis</keyword>
<dbReference type="CDD" id="cd07962">
    <property type="entry name" value="Anticodon_Ia_Val"/>
    <property type="match status" value="1"/>
</dbReference>
<dbReference type="NCBIfam" id="NF009687">
    <property type="entry name" value="PRK13208.1"/>
    <property type="match status" value="1"/>
</dbReference>
<comment type="subcellular location">
    <subcellularLocation>
        <location evidence="8">Cytoplasm</location>
    </subcellularLocation>
</comment>
<feature type="short sequence motif" description="'HIGH' region" evidence="8">
    <location>
        <begin position="61"/>
        <end position="71"/>
    </location>
</feature>
<feature type="domain" description="Aminoacyl-tRNA synthetase class Ia" evidence="9">
    <location>
        <begin position="32"/>
        <end position="624"/>
    </location>
</feature>
<comment type="similarity">
    <text evidence="8">Belongs to the class-I aminoacyl-tRNA synthetase family. ValS type 2 subfamily.</text>
</comment>
<keyword evidence="6 8" id="KW-0030">Aminoacyl-tRNA synthetase</keyword>
<evidence type="ECO:0000313" key="12">
    <source>
        <dbReference type="Proteomes" id="UP000758168"/>
    </source>
</evidence>
<protein>
    <recommendedName>
        <fullName evidence="8">Valine--tRNA ligase</fullName>
        <ecNumber evidence="8">6.1.1.9</ecNumber>
    </recommendedName>
    <alternativeName>
        <fullName evidence="8">Valyl-tRNA synthetase</fullName>
        <shortName evidence="8">ValRS</shortName>
    </alternativeName>
</protein>
<evidence type="ECO:0000256" key="8">
    <source>
        <dbReference type="HAMAP-Rule" id="MF_02005"/>
    </source>
</evidence>
<dbReference type="SUPFAM" id="SSF50677">
    <property type="entry name" value="ValRS/IleRS/LeuRS editing domain"/>
    <property type="match status" value="1"/>
</dbReference>
<dbReference type="Gene3D" id="1.10.730.10">
    <property type="entry name" value="Isoleucyl-tRNA Synthetase, Domain 1"/>
    <property type="match status" value="1"/>
</dbReference>
<dbReference type="InterPro" id="IPR033705">
    <property type="entry name" value="Anticodon_Ia_Val"/>
</dbReference>
<evidence type="ECO:0000259" key="10">
    <source>
        <dbReference type="Pfam" id="PF08264"/>
    </source>
</evidence>
<dbReference type="InterPro" id="IPR002300">
    <property type="entry name" value="aa-tRNA-synth_Ia"/>
</dbReference>
<name>A0ABS4Z5T4_9ACTN</name>
<dbReference type="InterPro" id="IPR048044">
    <property type="entry name" value="Valyl-tRNA_ligase_actino"/>
</dbReference>
<dbReference type="InterPro" id="IPR009008">
    <property type="entry name" value="Val/Leu/Ile-tRNA-synth_edit"/>
</dbReference>
<dbReference type="HAMAP" id="MF_02005">
    <property type="entry name" value="Val_tRNA_synth_type2"/>
    <property type="match status" value="1"/>
</dbReference>
<dbReference type="InterPro" id="IPR013155">
    <property type="entry name" value="M/V/L/I-tRNA-synth_anticd-bd"/>
</dbReference>
<evidence type="ECO:0000256" key="3">
    <source>
        <dbReference type="ARBA" id="ARBA00022741"/>
    </source>
</evidence>
<dbReference type="InterPro" id="IPR014729">
    <property type="entry name" value="Rossmann-like_a/b/a_fold"/>
</dbReference>
<evidence type="ECO:0000256" key="2">
    <source>
        <dbReference type="ARBA" id="ARBA00022598"/>
    </source>
</evidence>
<evidence type="ECO:0000256" key="4">
    <source>
        <dbReference type="ARBA" id="ARBA00022840"/>
    </source>
</evidence>
<keyword evidence="4 8" id="KW-0067">ATP-binding</keyword>
<accession>A0ABS4Z5T4</accession>
<comment type="subunit">
    <text evidence="8">Monomer.</text>
</comment>
<comment type="domain">
    <text evidence="8">ValRS has two distinct active sites: one for aminoacylation and one for editing. The misactivated threonine is translocated from the active site to the editing site.</text>
</comment>
<keyword evidence="2 8" id="KW-0436">Ligase</keyword>
<evidence type="ECO:0000256" key="6">
    <source>
        <dbReference type="ARBA" id="ARBA00023146"/>
    </source>
</evidence>
<dbReference type="EMBL" id="JAGIOB010000001">
    <property type="protein sequence ID" value="MBP2416160.1"/>
    <property type="molecule type" value="Genomic_DNA"/>
</dbReference>
<dbReference type="PANTHER" id="PTHR11946">
    <property type="entry name" value="VALYL-TRNA SYNTHETASES"/>
    <property type="match status" value="1"/>
</dbReference>
<evidence type="ECO:0000256" key="1">
    <source>
        <dbReference type="ARBA" id="ARBA00022490"/>
    </source>
</evidence>
<feature type="short sequence motif" description="'KMSKS' region" evidence="8">
    <location>
        <begin position="589"/>
        <end position="593"/>
    </location>
</feature>
<comment type="caution">
    <text evidence="11">The sequence shown here is derived from an EMBL/GenBank/DDBJ whole genome shotgun (WGS) entry which is preliminary data.</text>
</comment>
<dbReference type="Pfam" id="PF08264">
    <property type="entry name" value="Anticodon_1"/>
    <property type="match status" value="1"/>
</dbReference>
<dbReference type="PANTHER" id="PTHR11946:SF93">
    <property type="entry name" value="VALINE--TRNA LIGASE, CHLOROPLASTIC_MITOCHONDRIAL 2"/>
    <property type="match status" value="1"/>
</dbReference>
<dbReference type="Pfam" id="PF00133">
    <property type="entry name" value="tRNA-synt_1"/>
    <property type="match status" value="1"/>
</dbReference>
<feature type="domain" description="Methionyl/Valyl/Leucyl/Isoleucyl-tRNA synthetase anticodon-binding" evidence="10">
    <location>
        <begin position="666"/>
        <end position="807"/>
    </location>
</feature>
<evidence type="ECO:0000256" key="5">
    <source>
        <dbReference type="ARBA" id="ARBA00022917"/>
    </source>
</evidence>
<dbReference type="NCBIfam" id="NF000540">
    <property type="entry name" value="alt_ValS"/>
    <property type="match status" value="1"/>
</dbReference>
<dbReference type="RefSeq" id="WP_210053689.1">
    <property type="nucleotide sequence ID" value="NZ_BAAAMH010000012.1"/>
</dbReference>
<dbReference type="InterPro" id="IPR001412">
    <property type="entry name" value="aa-tRNA-synth_I_CS"/>
</dbReference>
<dbReference type="InterPro" id="IPR009080">
    <property type="entry name" value="tRNAsynth_Ia_anticodon-bd"/>
</dbReference>
<dbReference type="InterPro" id="IPR002303">
    <property type="entry name" value="Valyl-tRNA_ligase"/>
</dbReference>
<dbReference type="SUPFAM" id="SSF47323">
    <property type="entry name" value="Anticodon-binding domain of a subclass of class I aminoacyl-tRNA synthetases"/>
    <property type="match status" value="1"/>
</dbReference>
<feature type="binding site" evidence="8">
    <location>
        <position position="592"/>
    </location>
    <ligand>
        <name>ATP</name>
        <dbReference type="ChEBI" id="CHEBI:30616"/>
    </ligand>
</feature>
<keyword evidence="3 8" id="KW-0547">Nucleotide-binding</keyword>
<dbReference type="PRINTS" id="PR00986">
    <property type="entry name" value="TRNASYNTHVAL"/>
</dbReference>
<sequence>MTTEPLVSRPVAHPQAARVPEKPALEGLEDRWVEQWRTAGTYAFVRPSSRAEVFSIDTPPPTVSGSLHVGHVFSYTHTDLVARYQRMRGKHVFYPIGWDDNGLPTERRVQNYFGVRCDPSVPYDPDFTPPEKPDAKRQVPVSRRNFVELCHELTHVDERTFEDLWRRVGLSVDWSSLYTTISDDSVSVAQKAFLRNVARGEAYMSEAPTLWDVTFQTAVAQAELEARDYPGAYHRVAFHAADGPVHVETTRPELIPACVALIAHPDDERYAHLFGQTVTSPLYGVELPVLAHPAAEIDKGSGLVMCCTFGDLTDVTWWRELQLPARVVIGRDGRLLRDKPEWLSDAVNWDELAGLTTFSAREKVVAALRAAGDLDGEPKPTQRKASFYEKGDKPLEIVSTRQWYIRNGGRDADLKAVMLARGDELAWVPQHMKYRYDNWVGGLNGDWLISRQRFFGVPFPVWYALSADGEPDYAHPLVPDESALPVDPSSDVPTGYTAEQRGVPGGFMADPDVMDTWATSSLSPQIVCGWERDPELFGLTFPMDLNTHAHEIIRTWLFSRVVRAHFENGSLPWVRSMISGFVMDPDRKKMSKSQGNVVVPTEILERYGSDAVRWRAAKARPGMDSPFDEREMKVGRRLATKVLNASKFVLAISSDPDLAAVTEPVDRAVLAALADVVDAATTAFDAFDYTGALEAAEQFFWQFCDDYLELVKERAYGDVTDPAVRSAQAALALALDVMLRLLAPIMPFATEEVWSWWKDGSIHTAAWPARAELATDGDPAVLAAVSTALVEIRGAKSQAKVSMRTDVAAAEFSGLAEALARLRDVEADLRAVGRITGDVSWVAGDGPVAVRVTLAEETRPAAPRSAE</sequence>
<dbReference type="PROSITE" id="PS00178">
    <property type="entry name" value="AA_TRNA_LIGASE_I"/>
    <property type="match status" value="1"/>
</dbReference>
<keyword evidence="1 8" id="KW-0963">Cytoplasm</keyword>
<keyword evidence="12" id="KW-1185">Reference proteome</keyword>
<dbReference type="InterPro" id="IPR022874">
    <property type="entry name" value="Valine-tRNA_ligase_type_2"/>
</dbReference>
<gene>
    <name evidence="8" type="primary">valS</name>
    <name evidence="11" type="ORF">JOF54_001082</name>
</gene>
<dbReference type="Gene3D" id="3.90.740.10">
    <property type="entry name" value="Valyl/Leucyl/Isoleucyl-tRNA synthetase, editing domain"/>
    <property type="match status" value="1"/>
</dbReference>
<evidence type="ECO:0000259" key="9">
    <source>
        <dbReference type="Pfam" id="PF00133"/>
    </source>
</evidence>
<evidence type="ECO:0000256" key="7">
    <source>
        <dbReference type="ARBA" id="ARBA00047552"/>
    </source>
</evidence>
<dbReference type="SUPFAM" id="SSF52374">
    <property type="entry name" value="Nucleotidylyl transferase"/>
    <property type="match status" value="1"/>
</dbReference>
<comment type="catalytic activity">
    <reaction evidence="7 8">
        <text>tRNA(Val) + L-valine + ATP = L-valyl-tRNA(Val) + AMP + diphosphate</text>
        <dbReference type="Rhea" id="RHEA:10704"/>
        <dbReference type="Rhea" id="RHEA-COMP:9672"/>
        <dbReference type="Rhea" id="RHEA-COMP:9708"/>
        <dbReference type="ChEBI" id="CHEBI:30616"/>
        <dbReference type="ChEBI" id="CHEBI:33019"/>
        <dbReference type="ChEBI" id="CHEBI:57762"/>
        <dbReference type="ChEBI" id="CHEBI:78442"/>
        <dbReference type="ChEBI" id="CHEBI:78537"/>
        <dbReference type="ChEBI" id="CHEBI:456215"/>
        <dbReference type="EC" id="6.1.1.9"/>
    </reaction>
</comment>
<comment type="function">
    <text evidence="8">Catalyzes the attachment of valine to tRNA(Val). As ValRS can inadvertently accommodate and process structurally similar amino acids such as threonine, to avoid such errors, it has a 'posttransfer' editing activity that hydrolyzes mischarged Thr-tRNA(Val) in a tRNA-dependent manner.</text>
</comment>
<organism evidence="11 12">
    <name type="scientific">Microlunatus capsulatus</name>
    <dbReference type="NCBI Taxonomy" id="99117"/>
    <lineage>
        <taxon>Bacteria</taxon>
        <taxon>Bacillati</taxon>
        <taxon>Actinomycetota</taxon>
        <taxon>Actinomycetes</taxon>
        <taxon>Propionibacteriales</taxon>
        <taxon>Propionibacteriaceae</taxon>
        <taxon>Microlunatus</taxon>
    </lineage>
</organism>
<dbReference type="GO" id="GO:0004832">
    <property type="term" value="F:valine-tRNA ligase activity"/>
    <property type="evidence" value="ECO:0007669"/>
    <property type="project" value="UniProtKB-EC"/>
</dbReference>
<proteinExistence type="inferred from homology"/>
<evidence type="ECO:0000313" key="11">
    <source>
        <dbReference type="EMBL" id="MBP2416160.1"/>
    </source>
</evidence>
<reference evidence="11 12" key="1">
    <citation type="submission" date="2021-03" db="EMBL/GenBank/DDBJ databases">
        <title>Sequencing the genomes of 1000 actinobacteria strains.</title>
        <authorList>
            <person name="Klenk H.-P."/>
        </authorList>
    </citation>
    <scope>NUCLEOTIDE SEQUENCE [LARGE SCALE GENOMIC DNA]</scope>
    <source>
        <strain evidence="11 12">DSM 12936</strain>
    </source>
</reference>
<dbReference type="Proteomes" id="UP000758168">
    <property type="component" value="Unassembled WGS sequence"/>
</dbReference>